<reference evidence="2" key="1">
    <citation type="submission" date="2023-04" db="EMBL/GenBank/DDBJ databases">
        <authorList>
            <consortium name="ELIXIR-Norway"/>
        </authorList>
    </citation>
    <scope>NUCLEOTIDE SEQUENCE [LARGE SCALE GENOMIC DNA]</scope>
</reference>
<protein>
    <submittedName>
        <fullName evidence="2">Uncharacterized protein</fullName>
    </submittedName>
</protein>
<evidence type="ECO:0000256" key="1">
    <source>
        <dbReference type="SAM" id="MobiDB-lite"/>
    </source>
</evidence>
<sequence length="72" mass="7564">MAIPGPHRPRAQPAQHGCPADPAGPARDLLPRSASTAFPAEGQALLVQDRDAAPPPSPRRLGRVWLPAGFLL</sequence>
<organism evidence="2 3">
    <name type="scientific">Rangifer tarandus platyrhynchus</name>
    <name type="common">Svalbard reindeer</name>
    <dbReference type="NCBI Taxonomy" id="3082113"/>
    <lineage>
        <taxon>Eukaryota</taxon>
        <taxon>Metazoa</taxon>
        <taxon>Chordata</taxon>
        <taxon>Craniata</taxon>
        <taxon>Vertebrata</taxon>
        <taxon>Euteleostomi</taxon>
        <taxon>Mammalia</taxon>
        <taxon>Eutheria</taxon>
        <taxon>Laurasiatheria</taxon>
        <taxon>Artiodactyla</taxon>
        <taxon>Ruminantia</taxon>
        <taxon>Pecora</taxon>
        <taxon>Cervidae</taxon>
        <taxon>Odocoileinae</taxon>
        <taxon>Rangifer</taxon>
    </lineage>
</organism>
<name>A0ABN8YHT4_RANTA</name>
<feature type="region of interest" description="Disordered" evidence="1">
    <location>
        <begin position="1"/>
        <end position="37"/>
    </location>
</feature>
<dbReference type="Proteomes" id="UP001176941">
    <property type="component" value="Chromosome 20"/>
</dbReference>
<proteinExistence type="predicted"/>
<gene>
    <name evidence="2" type="ORF">MRATA1EN1_LOCUS10081</name>
</gene>
<keyword evidence="3" id="KW-1185">Reference proteome</keyword>
<evidence type="ECO:0000313" key="3">
    <source>
        <dbReference type="Proteomes" id="UP001176941"/>
    </source>
</evidence>
<accession>A0ABN8YHT4</accession>
<evidence type="ECO:0000313" key="2">
    <source>
        <dbReference type="EMBL" id="CAI9161119.1"/>
    </source>
</evidence>
<dbReference type="EMBL" id="OX459956">
    <property type="protein sequence ID" value="CAI9161119.1"/>
    <property type="molecule type" value="Genomic_DNA"/>
</dbReference>